<evidence type="ECO:0000313" key="4">
    <source>
        <dbReference type="Proteomes" id="UP001529245"/>
    </source>
</evidence>
<comment type="caution">
    <text evidence="3">The sequence shown here is derived from an EMBL/GenBank/DDBJ whole genome shotgun (WGS) entry which is preliminary data.</text>
</comment>
<evidence type="ECO:0000256" key="1">
    <source>
        <dbReference type="SAM" id="MobiDB-lite"/>
    </source>
</evidence>
<keyword evidence="2" id="KW-1133">Transmembrane helix</keyword>
<keyword evidence="4" id="KW-1185">Reference proteome</keyword>
<keyword evidence="2" id="KW-0812">Transmembrane</keyword>
<proteinExistence type="predicted"/>
<name>A0ABT6XUT3_ALISE</name>
<evidence type="ECO:0000256" key="2">
    <source>
        <dbReference type="SAM" id="Phobius"/>
    </source>
</evidence>
<keyword evidence="2" id="KW-0472">Membrane</keyword>
<feature type="region of interest" description="Disordered" evidence="1">
    <location>
        <begin position="252"/>
        <end position="272"/>
    </location>
</feature>
<dbReference type="Proteomes" id="UP001529245">
    <property type="component" value="Unassembled WGS sequence"/>
</dbReference>
<feature type="transmembrane region" description="Helical" evidence="2">
    <location>
        <begin position="49"/>
        <end position="69"/>
    </location>
</feature>
<evidence type="ECO:0000313" key="3">
    <source>
        <dbReference type="EMBL" id="MDI9258849.1"/>
    </source>
</evidence>
<dbReference type="RefSeq" id="WP_283202486.1">
    <property type="nucleotide sequence ID" value="NZ_JASGCB010000002.1"/>
</dbReference>
<reference evidence="3 4" key="1">
    <citation type="submission" date="2023-04" db="EMBL/GenBank/DDBJ databases">
        <title>A. sendaiensis sub sp. chiapanensis a novel subspecie with specific adaptation in bacterial cell wall isolated from an active volcano.</title>
        <authorList>
            <person name="Alvarez Gutierrez P.E."/>
            <person name="Ortiz Cortes L.Y."/>
        </authorList>
    </citation>
    <scope>NUCLEOTIDE SEQUENCE [LARGE SCALE GENOMIC DNA]</scope>
    <source>
        <strain evidence="3 4">PA2</strain>
    </source>
</reference>
<gene>
    <name evidence="3" type="ORF">QID03_01460</name>
</gene>
<sequence>MMTHDSTCDLERLLRDLGRWHTRKAPFIQPEDVWRAVQLRRSQVRRKRVMVSLSALVSLLVCASPALAVPSVKSFFVEFTHVASHRGGYITGYTFGDGGPAYEDQNPESKTVIASGYTCEISRALRAPYPKLTGPNLAVTWVEADVVNRGREHYDVIASGTVMGTDGTVILAAYHNLTKMPQFNGESISADRADEIPFESVVFTYFAYQNDHSEVKYIAWNQGDWTFVLTARDISKALALSIAKSICRETNELPHESNEAPSTLTIPGKVKL</sequence>
<dbReference type="EMBL" id="JASGCB010000002">
    <property type="protein sequence ID" value="MDI9258849.1"/>
    <property type="molecule type" value="Genomic_DNA"/>
</dbReference>
<protein>
    <recommendedName>
        <fullName evidence="5">DUF4367 domain-containing protein</fullName>
    </recommendedName>
</protein>
<accession>A0ABT6XUT3</accession>
<evidence type="ECO:0008006" key="5">
    <source>
        <dbReference type="Google" id="ProtNLM"/>
    </source>
</evidence>
<organism evidence="3 4">
    <name type="scientific">Alicyclobacillus sendaiensis PA2</name>
    <dbReference type="NCBI Taxonomy" id="3029425"/>
    <lineage>
        <taxon>Bacteria</taxon>
        <taxon>Bacillati</taxon>
        <taxon>Bacillota</taxon>
        <taxon>Bacilli</taxon>
        <taxon>Bacillales</taxon>
        <taxon>Alicyclobacillaceae</taxon>
        <taxon>Alicyclobacillus</taxon>
    </lineage>
</organism>